<dbReference type="GO" id="GO:0030246">
    <property type="term" value="F:carbohydrate binding"/>
    <property type="evidence" value="ECO:0007669"/>
    <property type="project" value="InterPro"/>
</dbReference>
<dbReference type="Pfam" id="PF21365">
    <property type="entry name" value="Glyco_hydro_31_3rd"/>
    <property type="match status" value="1"/>
</dbReference>
<dbReference type="Pfam" id="PF13802">
    <property type="entry name" value="Gal_mutarotas_2"/>
    <property type="match status" value="1"/>
</dbReference>
<feature type="domain" description="Glycoside hydrolase family 31 TIM barrel" evidence="3">
    <location>
        <begin position="255"/>
        <end position="574"/>
    </location>
</feature>
<accession>A0A9X3I213</accession>
<reference evidence="6" key="1">
    <citation type="submission" date="2022-11" db="EMBL/GenBank/DDBJ databases">
        <title>Salinimicrobium profundisediminis sp. nov., isolated from deep-sea sediment of the Mariana Trench.</title>
        <authorList>
            <person name="Fu H."/>
        </authorList>
    </citation>
    <scope>NUCLEOTIDE SEQUENCE</scope>
    <source>
        <strain evidence="6">MT39</strain>
    </source>
</reference>
<dbReference type="PANTHER" id="PTHR43863:SF2">
    <property type="entry name" value="MALTASE-GLUCOAMYLASE"/>
    <property type="match status" value="1"/>
</dbReference>
<dbReference type="InterPro" id="IPR017853">
    <property type="entry name" value="GH"/>
</dbReference>
<name>A0A9X3I213_9FLAO</name>
<evidence type="ECO:0000256" key="2">
    <source>
        <dbReference type="RuleBase" id="RU361185"/>
    </source>
</evidence>
<dbReference type="Pfam" id="PF01055">
    <property type="entry name" value="Glyco_hydro_31_2nd"/>
    <property type="match status" value="1"/>
</dbReference>
<dbReference type="CDD" id="cd06598">
    <property type="entry name" value="GH31_transferase_CtsZ"/>
    <property type="match status" value="1"/>
</dbReference>
<dbReference type="Gene3D" id="2.60.40.1760">
    <property type="entry name" value="glycosyl hydrolase (family 31)"/>
    <property type="match status" value="1"/>
</dbReference>
<keyword evidence="2" id="KW-0326">Glycosidase</keyword>
<feature type="domain" description="Glycoside hydrolase family 31 N-terminal" evidence="4">
    <location>
        <begin position="58"/>
        <end position="206"/>
    </location>
</feature>
<proteinExistence type="inferred from homology"/>
<evidence type="ECO:0000256" key="1">
    <source>
        <dbReference type="ARBA" id="ARBA00007806"/>
    </source>
</evidence>
<dbReference type="SUPFAM" id="SSF74650">
    <property type="entry name" value="Galactose mutarotase-like"/>
    <property type="match status" value="1"/>
</dbReference>
<dbReference type="GO" id="GO:0004553">
    <property type="term" value="F:hydrolase activity, hydrolyzing O-glycosyl compounds"/>
    <property type="evidence" value="ECO:0007669"/>
    <property type="project" value="InterPro"/>
</dbReference>
<dbReference type="InterPro" id="IPR025887">
    <property type="entry name" value="Glyco_hydro_31_N_dom"/>
</dbReference>
<gene>
    <name evidence="6" type="ORF">OQ279_15970</name>
</gene>
<evidence type="ECO:0000259" key="4">
    <source>
        <dbReference type="Pfam" id="PF13802"/>
    </source>
</evidence>
<feature type="domain" description="Glycosyl hydrolase family 31 C-terminal" evidence="5">
    <location>
        <begin position="582"/>
        <end position="667"/>
    </location>
</feature>
<dbReference type="InterPro" id="IPR013780">
    <property type="entry name" value="Glyco_hydro_b"/>
</dbReference>
<dbReference type="InterPro" id="IPR048395">
    <property type="entry name" value="Glyco_hydro_31_C"/>
</dbReference>
<dbReference type="PANTHER" id="PTHR43863">
    <property type="entry name" value="HYDROLASE, PUTATIVE (AFU_ORTHOLOGUE AFUA_1G03140)-RELATED"/>
    <property type="match status" value="1"/>
</dbReference>
<comment type="caution">
    <text evidence="6">The sequence shown here is derived from an EMBL/GenBank/DDBJ whole genome shotgun (WGS) entry which is preliminary data.</text>
</comment>
<dbReference type="EMBL" id="JAPJDA010000032">
    <property type="protein sequence ID" value="MCX2839645.1"/>
    <property type="molecule type" value="Genomic_DNA"/>
</dbReference>
<dbReference type="SUPFAM" id="SSF51011">
    <property type="entry name" value="Glycosyl hydrolase domain"/>
    <property type="match status" value="1"/>
</dbReference>
<protein>
    <submittedName>
        <fullName evidence="6">DUF4968 domain-containing protein</fullName>
    </submittedName>
</protein>
<organism evidence="6 7">
    <name type="scientific">Salinimicrobium profundisediminis</name>
    <dbReference type="NCBI Taxonomy" id="2994553"/>
    <lineage>
        <taxon>Bacteria</taxon>
        <taxon>Pseudomonadati</taxon>
        <taxon>Bacteroidota</taxon>
        <taxon>Flavobacteriia</taxon>
        <taxon>Flavobacteriales</taxon>
        <taxon>Flavobacteriaceae</taxon>
        <taxon>Salinimicrobium</taxon>
    </lineage>
</organism>
<keyword evidence="7" id="KW-1185">Reference proteome</keyword>
<dbReference type="RefSeq" id="WP_266071035.1">
    <property type="nucleotide sequence ID" value="NZ_JAPJDA010000032.1"/>
</dbReference>
<dbReference type="InterPro" id="IPR000322">
    <property type="entry name" value="Glyco_hydro_31_TIM"/>
</dbReference>
<evidence type="ECO:0000313" key="7">
    <source>
        <dbReference type="Proteomes" id="UP001148482"/>
    </source>
</evidence>
<dbReference type="Proteomes" id="UP001148482">
    <property type="component" value="Unassembled WGS sequence"/>
</dbReference>
<dbReference type="GO" id="GO:0005975">
    <property type="term" value="P:carbohydrate metabolic process"/>
    <property type="evidence" value="ECO:0007669"/>
    <property type="project" value="InterPro"/>
</dbReference>
<dbReference type="InterPro" id="IPR011013">
    <property type="entry name" value="Gal_mutarotase_sf_dom"/>
</dbReference>
<keyword evidence="2" id="KW-0378">Hydrolase</keyword>
<dbReference type="Gene3D" id="2.60.40.1180">
    <property type="entry name" value="Golgi alpha-mannosidase II"/>
    <property type="match status" value="2"/>
</dbReference>
<evidence type="ECO:0000313" key="6">
    <source>
        <dbReference type="EMBL" id="MCX2839645.1"/>
    </source>
</evidence>
<evidence type="ECO:0000259" key="3">
    <source>
        <dbReference type="Pfam" id="PF01055"/>
    </source>
</evidence>
<evidence type="ECO:0000259" key="5">
    <source>
        <dbReference type="Pfam" id="PF21365"/>
    </source>
</evidence>
<dbReference type="InterPro" id="IPR051816">
    <property type="entry name" value="Glycosyl_Hydrolase_31"/>
</dbReference>
<dbReference type="Gene3D" id="3.20.20.80">
    <property type="entry name" value="Glycosidases"/>
    <property type="match status" value="1"/>
</dbReference>
<comment type="similarity">
    <text evidence="1 2">Belongs to the glycosyl hydrolase 31 family.</text>
</comment>
<dbReference type="SUPFAM" id="SSF51445">
    <property type="entry name" value="(Trans)glycosidases"/>
    <property type="match status" value="1"/>
</dbReference>
<dbReference type="CDD" id="cd14752">
    <property type="entry name" value="GH31_N"/>
    <property type="match status" value="1"/>
</dbReference>
<dbReference type="AlphaFoldDB" id="A0A9X3I213"/>
<sequence>MINFLLKDLSKMAFLNVLLLMSFSLFAQNPERIFREVAKTESGVEVSTSDGKYIFRYFTPEVVETAFIPSGEEYMEKSHAVVLEPQAVNFTVSEEKESVIIDSEGLDIVVSKMPFQVTYFFEGEKVISEKAGYSKGEELEKIDFNLTEAEVLMGGGARALGMNRRGNRLELYNRAHYGYETKSELLNFTLPVVLSSEKYLLHFDNAPIGFLDLDSSFSNTLSYETIGGRKTYQLVVGKTWENIVGNYTLLTGRQPLPPRWALGNFSSRFGYHSRKEVEETIEKFREEEIPVDAVIIDLFWFGHEITGTMGNLEFATDSFPNPEEMMHNLAQDGVKTVLVTEPFILTTSNRWEEAVQNDVLAKDSLGKPFTYDFYFGNTGLIDIFEPGAQKWFWNIYKELTQMGVGGWWGDLGEPELHPEDLVHATGTANEMHNIYGHYWAKLIHEGYENAFLDQRPFILMRAGAAGSQRFGLMPWSGDVNRSWGGLKPQPEISLQMGLQGLAYMHSDLGGFAGDNLNNELYVRWLQYGVFQPVYRPHAQEEVPSEPVFREQRTKELAKKAIELRYKLLPYNYTLAFRNSTEGLPLMRPLFFEEPDNFRLYSVAGTYLWGKNFLISPVLQENIKEQEVYFPKGSNWFDFYSGKKYSGGSTATIQLQEEYIPTFVRGGAFVPMAKPMQTTQNFSAEDVELHYFYDREAGETEDILYHDDGKTPETFATGDYELLYLKSRKEDNKLQLSISKKAGKEGRFSEFKEIDLIIHNLERKPKEILVRGKKIPFEYHATEQRAVFPVALKENNTTLTFIN</sequence>